<protein>
    <submittedName>
        <fullName evidence="2">Uncharacterized protein</fullName>
    </submittedName>
</protein>
<evidence type="ECO:0000256" key="1">
    <source>
        <dbReference type="SAM" id="MobiDB-lite"/>
    </source>
</evidence>
<name>A0A085MQS8_9BILA</name>
<feature type="region of interest" description="Disordered" evidence="1">
    <location>
        <begin position="93"/>
        <end position="126"/>
    </location>
</feature>
<evidence type="ECO:0000313" key="2">
    <source>
        <dbReference type="EMBL" id="KFD59574.1"/>
    </source>
</evidence>
<dbReference type="EMBL" id="KL367825">
    <property type="protein sequence ID" value="KFD59574.1"/>
    <property type="molecule type" value="Genomic_DNA"/>
</dbReference>
<feature type="compositionally biased region" description="Basic and acidic residues" evidence="1">
    <location>
        <begin position="93"/>
        <end position="104"/>
    </location>
</feature>
<reference evidence="2" key="1">
    <citation type="journal article" date="2014" name="Nat. Genet.">
        <title>Genome and transcriptome of the porcine whipworm Trichuris suis.</title>
        <authorList>
            <person name="Jex A.R."/>
            <person name="Nejsum P."/>
            <person name="Schwarz E.M."/>
            <person name="Hu L."/>
            <person name="Young N.D."/>
            <person name="Hall R.S."/>
            <person name="Korhonen P.K."/>
            <person name="Liao S."/>
            <person name="Thamsborg S."/>
            <person name="Xia J."/>
            <person name="Xu P."/>
            <person name="Wang S."/>
            <person name="Scheerlinck J.P."/>
            <person name="Hofmann A."/>
            <person name="Sternberg P.W."/>
            <person name="Wang J."/>
            <person name="Gasser R.B."/>
        </authorList>
    </citation>
    <scope>NUCLEOTIDE SEQUENCE [LARGE SCALE GENOMIC DNA]</scope>
    <source>
        <strain evidence="2">DCEP-RM93F</strain>
    </source>
</reference>
<accession>A0A085MQS8</accession>
<feature type="non-terminal residue" evidence="2">
    <location>
        <position position="126"/>
    </location>
</feature>
<dbReference type="AlphaFoldDB" id="A0A085MQS8"/>
<dbReference type="Proteomes" id="UP000030758">
    <property type="component" value="Unassembled WGS sequence"/>
</dbReference>
<gene>
    <name evidence="2" type="ORF">M514_28247</name>
</gene>
<feature type="compositionally biased region" description="Basic residues" evidence="1">
    <location>
        <begin position="106"/>
        <end position="115"/>
    </location>
</feature>
<organism evidence="2">
    <name type="scientific">Trichuris suis</name>
    <name type="common">pig whipworm</name>
    <dbReference type="NCBI Taxonomy" id="68888"/>
    <lineage>
        <taxon>Eukaryota</taxon>
        <taxon>Metazoa</taxon>
        <taxon>Ecdysozoa</taxon>
        <taxon>Nematoda</taxon>
        <taxon>Enoplea</taxon>
        <taxon>Dorylaimia</taxon>
        <taxon>Trichinellida</taxon>
        <taxon>Trichuridae</taxon>
        <taxon>Trichuris</taxon>
    </lineage>
</organism>
<proteinExistence type="predicted"/>
<sequence length="126" mass="14597">MADARQTCRVGALNRLLLISGKCSSLEDIWNPCVSRRHKWMQKLSSLLERTQNNRTRTSSDAKVVEKEDLRRQQREDGLIVRNSTLWMVELLKTRGQDNEDQKSPSRLKKRTKKQKFGENGGRPSS</sequence>